<accession>A0ABT8HSS1</accession>
<protein>
    <recommendedName>
        <fullName evidence="1">endopeptidase La</fullName>
        <ecNumber evidence="1">3.4.21.53</ecNumber>
    </recommendedName>
</protein>
<evidence type="ECO:0000256" key="1">
    <source>
        <dbReference type="PROSITE-ProRule" id="PRU01122"/>
    </source>
</evidence>
<evidence type="ECO:0000259" key="3">
    <source>
        <dbReference type="PROSITE" id="PS50106"/>
    </source>
</evidence>
<keyword evidence="1 5" id="KW-0645">Protease</keyword>
<dbReference type="InterPro" id="IPR008269">
    <property type="entry name" value="Lon_proteolytic"/>
</dbReference>
<dbReference type="EC" id="3.4.21.53" evidence="1"/>
<dbReference type="InterPro" id="IPR020568">
    <property type="entry name" value="Ribosomal_Su5_D2-typ_SF"/>
</dbReference>
<dbReference type="Gene3D" id="3.30.230.10">
    <property type="match status" value="1"/>
</dbReference>
<keyword evidence="1" id="KW-0720">Serine protease</keyword>
<name>A0ABT8HSS1_9BACL</name>
<dbReference type="InterPro" id="IPR001478">
    <property type="entry name" value="PDZ"/>
</dbReference>
<dbReference type="GO" id="GO:0008233">
    <property type="term" value="F:peptidase activity"/>
    <property type="evidence" value="ECO:0007669"/>
    <property type="project" value="UniProtKB-KW"/>
</dbReference>
<organism evidence="5 6">
    <name type="scientific">Fictibacillus fluitans</name>
    <dbReference type="NCBI Taxonomy" id="3058422"/>
    <lineage>
        <taxon>Bacteria</taxon>
        <taxon>Bacillati</taxon>
        <taxon>Bacillota</taxon>
        <taxon>Bacilli</taxon>
        <taxon>Bacillales</taxon>
        <taxon>Fictibacillaceae</taxon>
        <taxon>Fictibacillus</taxon>
    </lineage>
</organism>
<evidence type="ECO:0000256" key="2">
    <source>
        <dbReference type="SAM" id="Phobius"/>
    </source>
</evidence>
<keyword evidence="2" id="KW-0472">Membrane</keyword>
<dbReference type="PROSITE" id="PS51786">
    <property type="entry name" value="LON_PROTEOLYTIC"/>
    <property type="match status" value="1"/>
</dbReference>
<comment type="catalytic activity">
    <reaction evidence="1">
        <text>Hydrolysis of proteins in presence of ATP.</text>
        <dbReference type="EC" id="3.4.21.53"/>
    </reaction>
</comment>
<dbReference type="PROSITE" id="PS50106">
    <property type="entry name" value="PDZ"/>
    <property type="match status" value="1"/>
</dbReference>
<dbReference type="Pfam" id="PF13180">
    <property type="entry name" value="PDZ_2"/>
    <property type="match status" value="1"/>
</dbReference>
<reference evidence="5" key="1">
    <citation type="submission" date="2023-07" db="EMBL/GenBank/DDBJ databases">
        <title>Fictibacillus sp. isolated from freshwater pond.</title>
        <authorList>
            <person name="Kirdat K."/>
            <person name="Bhat A."/>
            <person name="Mourya A."/>
            <person name="Yadav A."/>
        </authorList>
    </citation>
    <scope>NUCLEOTIDE SEQUENCE</scope>
    <source>
        <strain evidence="5">NE201</strain>
    </source>
</reference>
<sequence>MKDIQNPRKTGWVNRLSLIGIIVIALVIGLYPLPYYVTSPGSANELAPIIHVKGGDKEQGSFMLTTVRIGKANIPQYLYAKVSDYRELLPANNVRAEDETDEEYNQRQLQMMQDSQHAATVVAYRKAGKKVDIISKGVYVTGIISGMPAEGKLKVGDEIVELEGKPVKTTEELLERLAGKKAGDKVKLKVQRGKKKLNRTVALKKFPKKLSQNNEKRAGIGITYPVTDVEIKVDPPINIKTSEIGGPSAGLMFSLEILNQLTEGDMTKGHKIAGTGTMNINEEVGPIGGIQQKVVAADKAGAKIFFAPVSDNNYKDAVKAAKDIDTSMKIVPVKKMDDAISYLKKLKQKAGVK</sequence>
<dbReference type="SMART" id="SM00228">
    <property type="entry name" value="PDZ"/>
    <property type="match status" value="1"/>
</dbReference>
<feature type="domain" description="PDZ" evidence="3">
    <location>
        <begin position="108"/>
        <end position="194"/>
    </location>
</feature>
<feature type="domain" description="Lon proteolytic" evidence="4">
    <location>
        <begin position="242"/>
        <end position="346"/>
    </location>
</feature>
<dbReference type="GO" id="GO:0006508">
    <property type="term" value="P:proteolysis"/>
    <property type="evidence" value="ECO:0007669"/>
    <property type="project" value="UniProtKB-KW"/>
</dbReference>
<dbReference type="InterPro" id="IPR036034">
    <property type="entry name" value="PDZ_sf"/>
</dbReference>
<dbReference type="PANTHER" id="PTHR10046">
    <property type="entry name" value="ATP DEPENDENT LON PROTEASE FAMILY MEMBER"/>
    <property type="match status" value="1"/>
</dbReference>
<evidence type="ECO:0000313" key="6">
    <source>
        <dbReference type="Proteomes" id="UP001172721"/>
    </source>
</evidence>
<dbReference type="NCBIfam" id="NF041438">
    <property type="entry name" value="SepM_fam_S16"/>
    <property type="match status" value="1"/>
</dbReference>
<keyword evidence="2" id="KW-1133">Transmembrane helix</keyword>
<keyword evidence="2" id="KW-0812">Transmembrane</keyword>
<comment type="similarity">
    <text evidence="1">Belongs to the peptidase S16 family.</text>
</comment>
<keyword evidence="6" id="KW-1185">Reference proteome</keyword>
<feature type="active site" evidence="1">
    <location>
        <position position="248"/>
    </location>
</feature>
<feature type="active site" evidence="1">
    <location>
        <position position="293"/>
    </location>
</feature>
<dbReference type="RefSeq" id="WP_301164562.1">
    <property type="nucleotide sequence ID" value="NZ_JAUHTR010000001.1"/>
</dbReference>
<dbReference type="InterPro" id="IPR027065">
    <property type="entry name" value="Lon_Prtase"/>
</dbReference>
<dbReference type="Proteomes" id="UP001172721">
    <property type="component" value="Unassembled WGS sequence"/>
</dbReference>
<dbReference type="SUPFAM" id="SSF54211">
    <property type="entry name" value="Ribosomal protein S5 domain 2-like"/>
    <property type="match status" value="1"/>
</dbReference>
<dbReference type="SUPFAM" id="SSF50156">
    <property type="entry name" value="PDZ domain-like"/>
    <property type="match status" value="1"/>
</dbReference>
<gene>
    <name evidence="5" type="ORF">QYB97_03575</name>
</gene>
<evidence type="ECO:0000259" key="4">
    <source>
        <dbReference type="PROSITE" id="PS51786"/>
    </source>
</evidence>
<proteinExistence type="inferred from homology"/>
<dbReference type="InterPro" id="IPR014721">
    <property type="entry name" value="Ribsml_uS5_D2-typ_fold_subgr"/>
</dbReference>
<dbReference type="Gene3D" id="2.30.42.10">
    <property type="match status" value="1"/>
</dbReference>
<keyword evidence="1 5" id="KW-0378">Hydrolase</keyword>
<feature type="transmembrane region" description="Helical" evidence="2">
    <location>
        <begin position="12"/>
        <end position="33"/>
    </location>
</feature>
<dbReference type="Pfam" id="PF05362">
    <property type="entry name" value="Lon_C"/>
    <property type="match status" value="1"/>
</dbReference>
<evidence type="ECO:0000313" key="5">
    <source>
        <dbReference type="EMBL" id="MDN4523535.1"/>
    </source>
</evidence>
<dbReference type="EMBL" id="JAUHTR010000001">
    <property type="protein sequence ID" value="MDN4523535.1"/>
    <property type="molecule type" value="Genomic_DNA"/>
</dbReference>
<comment type="caution">
    <text evidence="5">The sequence shown here is derived from an EMBL/GenBank/DDBJ whole genome shotgun (WGS) entry which is preliminary data.</text>
</comment>